<organism evidence="2 3">
    <name type="scientific">Sinorhizobium chiapasense</name>
    <dbReference type="NCBI Taxonomy" id="501572"/>
    <lineage>
        <taxon>Bacteria</taxon>
        <taxon>Pseudomonadati</taxon>
        <taxon>Pseudomonadota</taxon>
        <taxon>Alphaproteobacteria</taxon>
        <taxon>Hyphomicrobiales</taxon>
        <taxon>Rhizobiaceae</taxon>
        <taxon>Sinorhizobium/Ensifer group</taxon>
        <taxon>Sinorhizobium</taxon>
    </lineage>
</organism>
<reference evidence="2" key="1">
    <citation type="submission" date="2023-08" db="EMBL/GenBank/DDBJ databases">
        <title>Complete genome sequence of Sinorhizobium chiapanecum ITTG S70 isolated from Acaciella angustissima nodules in Chiapas-Mexico.</title>
        <authorList>
            <person name="Rincon-Rosales R."/>
            <person name="Rogel M.A."/>
            <person name="Rincon-Medina C.I."/>
            <person name="Guerrero G."/>
            <person name="Manzano-Gomez L.A."/>
            <person name="Lopez-Lopez A."/>
            <person name="Rincon Molina F.A."/>
            <person name="Martinez-Romero E."/>
        </authorList>
    </citation>
    <scope>NUCLEOTIDE SEQUENCE</scope>
    <source>
        <strain evidence="2">ITTG S70</strain>
    </source>
</reference>
<evidence type="ECO:0000313" key="2">
    <source>
        <dbReference type="EMBL" id="WVT02205.1"/>
    </source>
</evidence>
<dbReference type="Proteomes" id="UP001432360">
    <property type="component" value="Chromosome"/>
</dbReference>
<proteinExistence type="predicted"/>
<evidence type="ECO:0000313" key="3">
    <source>
        <dbReference type="Proteomes" id="UP001432360"/>
    </source>
</evidence>
<feature type="chain" id="PRO_5046174316" evidence="1">
    <location>
        <begin position="21"/>
        <end position="42"/>
    </location>
</feature>
<dbReference type="EMBL" id="CP133148">
    <property type="protein sequence ID" value="WVT02205.1"/>
    <property type="molecule type" value="Genomic_DNA"/>
</dbReference>
<name>A0ABZ2B710_9HYPH</name>
<gene>
    <name evidence="2" type="ORF">RB548_11730</name>
</gene>
<keyword evidence="3" id="KW-1185">Reference proteome</keyword>
<keyword evidence="1" id="KW-0732">Signal</keyword>
<dbReference type="RefSeq" id="WP_331371490.1">
    <property type="nucleotide sequence ID" value="NZ_CP133148.1"/>
</dbReference>
<evidence type="ECO:0000256" key="1">
    <source>
        <dbReference type="SAM" id="SignalP"/>
    </source>
</evidence>
<protein>
    <submittedName>
        <fullName evidence="2">Uncharacterized protein</fullName>
    </submittedName>
</protein>
<accession>A0ABZ2B710</accession>
<sequence>MLRIAAFCTGFALSTALALAAGLDEQAPAGAYNTDPSHSSLL</sequence>
<feature type="signal peptide" evidence="1">
    <location>
        <begin position="1"/>
        <end position="20"/>
    </location>
</feature>